<sequence>MKGLQNRLGFNLLFKFNLKAFTNLNTRSSIRYQSKSFNSNTLKLISKPYSNQYSFYKVSAITCTSFLLLLVYEYSHDIIGNESILERFNVNQPTLFPKPNSETYIRGIYEQSLIEEELDEEMVRDKLVNHYAKKLQQKNLSTIQRLCYRIMYSYCKVVRISSYAFTNYLKEPFFVTKRTLQIMFLIMIPLLFHYKFSSTHERFLQHLIRIIESKGGPTFVKLAQWASSRTDLFSQDTCDQLGKLHSMNKNHSMKDTMLILSDKENNEYNIDDLFKTTISNNSMFNNMSQSDINDDMILGSGAIGQVYKIDHMENNKNKPIAIKIIHPRVREYIARDLAIMKFFGNLLNRIPNWEWLSIPEEVEQFSVFLKSQLDFRIEACNMIKFDELFSDNKSVYFPNIYTSHRDYLIEELVDGVSLSDVLKLKQKLIHKPGYSDIQFYFKDISNIFVQSFLDMLILKNFIHADLHPGNIIVTLDKNNNEFKKYVKNLDNADAKTFHKIFKNQKIVLNYIDTGLSIQLSPTNRINFINLFEQLCDYNGVKIGNLLIERSKTPETVIHRSDFIEQCDKMMKNVAKQEFTLGNFSIGELLNEMMSLVRSHHIKLESEFVGVIVGLFIIEGVSKSLDKDIKFFEEFVKFLVVNC</sequence>
<dbReference type="GO" id="GO:0004672">
    <property type="term" value="F:protein kinase activity"/>
    <property type="evidence" value="ECO:0007669"/>
    <property type="project" value="InterPro"/>
</dbReference>
<feature type="domain" description="Protein kinase" evidence="1">
    <location>
        <begin position="292"/>
        <end position="642"/>
    </location>
</feature>
<gene>
    <name evidence="2" type="ORF">HGUI_03204</name>
</gene>
<dbReference type="Gene3D" id="1.10.510.10">
    <property type="entry name" value="Transferase(Phosphotransferase) domain 1"/>
    <property type="match status" value="1"/>
</dbReference>
<dbReference type="GO" id="GO:0007005">
    <property type="term" value="P:mitochondrion organization"/>
    <property type="evidence" value="ECO:0007669"/>
    <property type="project" value="EnsemblFungi"/>
</dbReference>
<accession>A0A1L0B5A0</accession>
<protein>
    <recommendedName>
        <fullName evidence="1">Protein kinase domain-containing protein</fullName>
    </recommendedName>
</protein>
<proteinExistence type="predicted"/>
<dbReference type="EMBL" id="FQNF01000073">
    <property type="protein sequence ID" value="SGZ41004.1"/>
    <property type="molecule type" value="Genomic_DNA"/>
</dbReference>
<dbReference type="Proteomes" id="UP000183365">
    <property type="component" value="Unassembled WGS sequence"/>
</dbReference>
<evidence type="ECO:0000259" key="1">
    <source>
        <dbReference type="PROSITE" id="PS50011"/>
    </source>
</evidence>
<name>A0A1L0B5A0_9ASCO</name>
<dbReference type="GO" id="GO:0055091">
    <property type="term" value="P:phospholipid homeostasis"/>
    <property type="evidence" value="ECO:0007669"/>
    <property type="project" value="EnsemblFungi"/>
</dbReference>
<dbReference type="GO" id="GO:0044289">
    <property type="term" value="C:mitochondrial inner-outer membrane contact site"/>
    <property type="evidence" value="ECO:0007669"/>
    <property type="project" value="EnsemblFungi"/>
</dbReference>
<dbReference type="InterPro" id="IPR004147">
    <property type="entry name" value="ABC1_dom"/>
</dbReference>
<dbReference type="AlphaFoldDB" id="A0A1L0B5A0"/>
<dbReference type="PROSITE" id="PS50011">
    <property type="entry name" value="PROTEIN_KINASE_DOM"/>
    <property type="match status" value="1"/>
</dbReference>
<dbReference type="GO" id="GO:0005524">
    <property type="term" value="F:ATP binding"/>
    <property type="evidence" value="ECO:0007669"/>
    <property type="project" value="InterPro"/>
</dbReference>
<dbReference type="PANTHER" id="PTHR45890">
    <property type="entry name" value="AARF DOMAIN CONTAINING KINASE 2 (PREDICTED)"/>
    <property type="match status" value="1"/>
</dbReference>
<evidence type="ECO:0000313" key="2">
    <source>
        <dbReference type="EMBL" id="SGZ41004.1"/>
    </source>
</evidence>
<evidence type="ECO:0000313" key="3">
    <source>
        <dbReference type="Proteomes" id="UP000183365"/>
    </source>
</evidence>
<dbReference type="VEuPathDB" id="FungiDB:HGUI_03204"/>
<dbReference type="GO" id="GO:0005743">
    <property type="term" value="C:mitochondrial inner membrane"/>
    <property type="evidence" value="ECO:0007669"/>
    <property type="project" value="EnsemblFungi"/>
</dbReference>
<dbReference type="SUPFAM" id="SSF56112">
    <property type="entry name" value="Protein kinase-like (PK-like)"/>
    <property type="match status" value="1"/>
</dbReference>
<dbReference type="PANTHER" id="PTHR45890:SF1">
    <property type="entry name" value="AARF DOMAIN CONTAINING KINASE 2"/>
    <property type="match status" value="1"/>
</dbReference>
<dbReference type="OrthoDB" id="1290869at2759"/>
<dbReference type="InterPro" id="IPR000719">
    <property type="entry name" value="Prot_kinase_dom"/>
</dbReference>
<dbReference type="InterPro" id="IPR052402">
    <property type="entry name" value="ADCK_kinase"/>
</dbReference>
<keyword evidence="3" id="KW-1185">Reference proteome</keyword>
<dbReference type="InterPro" id="IPR011009">
    <property type="entry name" value="Kinase-like_dom_sf"/>
</dbReference>
<dbReference type="Pfam" id="PF03109">
    <property type="entry name" value="ABC1"/>
    <property type="match status" value="1"/>
</dbReference>
<organism evidence="2 3">
    <name type="scientific">Hanseniaspora guilliermondii</name>
    <dbReference type="NCBI Taxonomy" id="56406"/>
    <lineage>
        <taxon>Eukaryota</taxon>
        <taxon>Fungi</taxon>
        <taxon>Dikarya</taxon>
        <taxon>Ascomycota</taxon>
        <taxon>Saccharomycotina</taxon>
        <taxon>Saccharomycetes</taxon>
        <taxon>Saccharomycodales</taxon>
        <taxon>Saccharomycodaceae</taxon>
        <taxon>Hanseniaspora</taxon>
    </lineage>
</organism>
<reference evidence="3" key="1">
    <citation type="submission" date="2016-11" db="EMBL/GenBank/DDBJ databases">
        <authorList>
            <person name="Guldener U."/>
        </authorList>
    </citation>
    <scope>NUCLEOTIDE SEQUENCE [LARGE SCALE GENOMIC DNA]</scope>
</reference>